<evidence type="ECO:0000313" key="2">
    <source>
        <dbReference type="EMBL" id="MBB1155567.1"/>
    </source>
</evidence>
<dbReference type="InterPro" id="IPR013653">
    <property type="entry name" value="GCN5-like_dom"/>
</dbReference>
<name>A0A7W3VZI2_9PSEU</name>
<sequence>MLSVVESLPDLIRRWQAGWGTSRGFRPAGETRGGLHVLLEQPDRHREVIALSAEPDILRGLAEEVAAAERPTWLTVPTNRPEEVAAIVREAGLKLRDAREALMTIPLRRHPPRPAPPPYTGATTMNGAVCETVLRHPGSGVAARGTMAVVGADAIADRIETVPEHRRRGLGSVVMSSLAENVMAHGATTGILIATADGRQLYSALGWSTRATVLIAQSPAG</sequence>
<reference evidence="2 3" key="1">
    <citation type="submission" date="2020-08" db="EMBL/GenBank/DDBJ databases">
        <title>Amycolatopsis sp. nov. DR6-1 isolated from Dendrobium heterocarpum.</title>
        <authorList>
            <person name="Tedsree N."/>
            <person name="Kuncharoen N."/>
            <person name="Likhitwitayawuid K."/>
            <person name="Tanasupawat S."/>
        </authorList>
    </citation>
    <scope>NUCLEOTIDE SEQUENCE [LARGE SCALE GENOMIC DNA]</scope>
    <source>
        <strain evidence="2 3">DR6-1</strain>
    </source>
</reference>
<dbReference type="Proteomes" id="UP000526734">
    <property type="component" value="Unassembled WGS sequence"/>
</dbReference>
<dbReference type="Gene3D" id="3.40.630.30">
    <property type="match status" value="1"/>
</dbReference>
<gene>
    <name evidence="2" type="ORF">H4281_20665</name>
</gene>
<keyword evidence="3" id="KW-1185">Reference proteome</keyword>
<feature type="domain" description="GCN5-related N-acetyltransferase Rv2170-like" evidence="1">
    <location>
        <begin position="159"/>
        <end position="210"/>
    </location>
</feature>
<comment type="caution">
    <text evidence="2">The sequence shown here is derived from an EMBL/GenBank/DDBJ whole genome shotgun (WGS) entry which is preliminary data.</text>
</comment>
<dbReference type="EMBL" id="JACGZW010000006">
    <property type="protein sequence ID" value="MBB1155567.1"/>
    <property type="molecule type" value="Genomic_DNA"/>
</dbReference>
<dbReference type="InterPro" id="IPR016181">
    <property type="entry name" value="Acyl_CoA_acyltransferase"/>
</dbReference>
<organism evidence="2 3">
    <name type="scientific">Amycolatopsis dendrobii</name>
    <dbReference type="NCBI Taxonomy" id="2760662"/>
    <lineage>
        <taxon>Bacteria</taxon>
        <taxon>Bacillati</taxon>
        <taxon>Actinomycetota</taxon>
        <taxon>Actinomycetes</taxon>
        <taxon>Pseudonocardiales</taxon>
        <taxon>Pseudonocardiaceae</taxon>
        <taxon>Amycolatopsis</taxon>
    </lineage>
</organism>
<evidence type="ECO:0000313" key="3">
    <source>
        <dbReference type="Proteomes" id="UP000526734"/>
    </source>
</evidence>
<proteinExistence type="predicted"/>
<keyword evidence="2" id="KW-0808">Transferase</keyword>
<accession>A0A7W3VZI2</accession>
<dbReference type="AlphaFoldDB" id="A0A7W3VZI2"/>
<dbReference type="GO" id="GO:0016747">
    <property type="term" value="F:acyltransferase activity, transferring groups other than amino-acyl groups"/>
    <property type="evidence" value="ECO:0007669"/>
    <property type="project" value="InterPro"/>
</dbReference>
<dbReference type="Pfam" id="PF08445">
    <property type="entry name" value="FR47"/>
    <property type="match status" value="1"/>
</dbReference>
<protein>
    <submittedName>
        <fullName evidence="2">GNAT family N-acetyltransferase</fullName>
    </submittedName>
</protein>
<evidence type="ECO:0000259" key="1">
    <source>
        <dbReference type="Pfam" id="PF08445"/>
    </source>
</evidence>
<dbReference type="SUPFAM" id="SSF55729">
    <property type="entry name" value="Acyl-CoA N-acyltransferases (Nat)"/>
    <property type="match status" value="1"/>
</dbReference>